<gene>
    <name evidence="1" type="ordered locus">ESA_01816</name>
</gene>
<dbReference type="EMBL" id="CP000783">
    <property type="protein sequence ID" value="ABU77070.1"/>
    <property type="molecule type" value="Genomic_DNA"/>
</dbReference>
<name>A7MPS0_CROS8</name>
<dbReference type="Proteomes" id="UP000000260">
    <property type="component" value="Chromosome"/>
</dbReference>
<reference evidence="1 2" key="1">
    <citation type="journal article" date="2010" name="PLoS ONE">
        <title>Genome sequence of Cronobacter sakazakii BAA-894 and comparative genomic hybridization analysis with other Cronobacter species.</title>
        <authorList>
            <person name="Kucerova E."/>
            <person name="Clifton S.W."/>
            <person name="Xia X.Q."/>
            <person name="Long F."/>
            <person name="Porwollik S."/>
            <person name="Fulton L."/>
            <person name="Fronick C."/>
            <person name="Minx P."/>
            <person name="Kyung K."/>
            <person name="Warren W."/>
            <person name="Fulton R."/>
            <person name="Feng D."/>
            <person name="Wollam A."/>
            <person name="Shah N."/>
            <person name="Bhonagiri V."/>
            <person name="Nash W.E."/>
            <person name="Hallsworth-Pepin K."/>
            <person name="Wilson R.K."/>
            <person name="McClelland M."/>
            <person name="Forsythe S.J."/>
        </authorList>
    </citation>
    <scope>NUCLEOTIDE SEQUENCE [LARGE SCALE GENOMIC DNA]</scope>
    <source>
        <strain evidence="1 2">ATCC BAA-894</strain>
    </source>
</reference>
<organism evidence="1 2">
    <name type="scientific">Cronobacter sakazakii (strain ATCC BAA-894)</name>
    <name type="common">Enterobacter sakazakii</name>
    <dbReference type="NCBI Taxonomy" id="290339"/>
    <lineage>
        <taxon>Bacteria</taxon>
        <taxon>Pseudomonadati</taxon>
        <taxon>Pseudomonadota</taxon>
        <taxon>Gammaproteobacteria</taxon>
        <taxon>Enterobacterales</taxon>
        <taxon>Enterobacteriaceae</taxon>
        <taxon>Cronobacter</taxon>
    </lineage>
</organism>
<protein>
    <submittedName>
        <fullName evidence="1">Uncharacterized protein</fullName>
    </submittedName>
</protein>
<keyword evidence="2" id="KW-1185">Reference proteome</keyword>
<accession>A7MPS0</accession>
<dbReference type="KEGG" id="esa:ESA_01816"/>
<evidence type="ECO:0000313" key="1">
    <source>
        <dbReference type="EMBL" id="ABU77070.1"/>
    </source>
</evidence>
<proteinExistence type="predicted"/>
<dbReference type="AlphaFoldDB" id="A7MPS0"/>
<sequence length="484" mass="54757">MQAKVRQLAAKTALLHAAKRHAGVTCAVAVNKDAAALQTRREILRAGIIGGPDGRAQAKFALVRQLQRLFGVARHANGCHRPEQLLAKRGHLARHVAKHRRRVEIRRTGYLLATQQQRRAFAERRRHLRMQLVTQIKTRHRAQERGFVGRRAHFQLLRGGHEFFGKGIGDAGFDDKTLGGSAHLPGVLVAPRHRRFHGLVEIGVRQHDERIGTAQLQHAFFQRRARLRADCGTRTHAAGDGNGGDTRIVNRLAHPVVGGVNHLEHAGRHARVFKNLINQQRAAHHVRRMLKQISVARQQDRYRAAHHLPQREVPRHNGQDRSERTVFNHRLLVFHQRRLRREHRRAMFGVPVAERGGFRHFAARLKDRLAHLGGDHLRQLFAACAQCIADVTQRLRAFINTAGAPAAKAFAYAGNSQLDLFSACQRVRRQGFAGGRIYGNRMGRRGNAHQWPLSYRLLSVTLFYTKHVKTSGIAWPALVFLKSE</sequence>
<dbReference type="HOGENOM" id="CLU_563504_0_0_6"/>
<evidence type="ECO:0000313" key="2">
    <source>
        <dbReference type="Proteomes" id="UP000000260"/>
    </source>
</evidence>